<dbReference type="PROSITE" id="PS00504">
    <property type="entry name" value="FRD_SDH_FAD_BINDING"/>
    <property type="match status" value="1"/>
</dbReference>
<evidence type="ECO:0000256" key="2">
    <source>
        <dbReference type="ARBA" id="ARBA00004515"/>
    </source>
</evidence>
<dbReference type="GO" id="GO:0006113">
    <property type="term" value="P:fermentation"/>
    <property type="evidence" value="ECO:0007669"/>
    <property type="project" value="TreeGrafter"/>
</dbReference>
<feature type="binding site" evidence="17">
    <location>
        <position position="237"/>
    </location>
    <ligand>
        <name>substrate</name>
    </ligand>
</feature>
<dbReference type="NCBIfam" id="TIGR01176">
    <property type="entry name" value="fum_red_Fp"/>
    <property type="match status" value="1"/>
</dbReference>
<protein>
    <recommendedName>
        <fullName evidence="5 18">Fumarate reductase flavoprotein subunit</fullName>
        <ecNumber evidence="4 18">1.3.5.1</ecNumber>
    </recommendedName>
</protein>
<feature type="domain" description="FAD-dependent oxidoreductase 2 FAD-binding" evidence="20">
    <location>
        <begin position="11"/>
        <end position="401"/>
    </location>
</feature>
<dbReference type="EMBL" id="JABCKY010000008">
    <property type="protein sequence ID" value="NMT65144.1"/>
    <property type="molecule type" value="Genomic_DNA"/>
</dbReference>
<evidence type="ECO:0000256" key="8">
    <source>
        <dbReference type="ARBA" id="ARBA00022630"/>
    </source>
</evidence>
<dbReference type="GO" id="GO:0005886">
    <property type="term" value="C:plasma membrane"/>
    <property type="evidence" value="ECO:0007669"/>
    <property type="project" value="UniProtKB-SubCell"/>
</dbReference>
<dbReference type="InterPro" id="IPR003952">
    <property type="entry name" value="FRD_SDH_FAD_BS"/>
</dbReference>
<dbReference type="Gene3D" id="3.90.700.10">
    <property type="entry name" value="Succinate dehydrogenase/fumarate reductase flavoprotein, catalytic domain"/>
    <property type="match status" value="1"/>
</dbReference>
<comment type="subunit">
    <text evidence="18">Part of an enzyme complex containing four subunits: a flavoprotein (FrdA), an iron-sulfur protein (FrdB), and two hydrophobic anchor proteins (FrdC and FrdD).</text>
</comment>
<evidence type="ECO:0000256" key="9">
    <source>
        <dbReference type="ARBA" id="ARBA00022741"/>
    </source>
</evidence>
<dbReference type="SUPFAM" id="SSF56425">
    <property type="entry name" value="Succinate dehydrogenase/fumarate reductase flavoprotein, catalytic domain"/>
    <property type="match status" value="1"/>
</dbReference>
<dbReference type="InterPro" id="IPR005884">
    <property type="entry name" value="Fum_red_fp"/>
</dbReference>
<dbReference type="Pfam" id="PF02910">
    <property type="entry name" value="Succ_DH_flav_C"/>
    <property type="match status" value="1"/>
</dbReference>
<evidence type="ECO:0000256" key="19">
    <source>
        <dbReference type="SAM" id="MobiDB-lite"/>
    </source>
</evidence>
<evidence type="ECO:0000256" key="5">
    <source>
        <dbReference type="ARBA" id="ARBA00014044"/>
    </source>
</evidence>
<dbReference type="SUPFAM" id="SSF51905">
    <property type="entry name" value="FAD/NAD(P)-binding domain"/>
    <property type="match status" value="1"/>
</dbReference>
<dbReference type="InterPro" id="IPR036188">
    <property type="entry name" value="FAD/NAD-bd_sf"/>
</dbReference>
<dbReference type="PIRSF" id="PIRSF000171">
    <property type="entry name" value="SDHA_APRA_LASPO"/>
    <property type="match status" value="1"/>
</dbReference>
<evidence type="ECO:0000256" key="13">
    <source>
        <dbReference type="ARBA" id="ARBA00023136"/>
    </source>
</evidence>
<dbReference type="InterPro" id="IPR014006">
    <property type="entry name" value="Succ_Dhase_FrdA_Gneg"/>
</dbReference>
<feature type="binding site" evidence="17">
    <location>
        <begin position="41"/>
        <end position="56"/>
    </location>
    <ligand>
        <name>FAD</name>
        <dbReference type="ChEBI" id="CHEBI:57692"/>
    </ligand>
</feature>
<feature type="binding site" evidence="17">
    <location>
        <position position="384"/>
    </location>
    <ligand>
        <name>FAD</name>
        <dbReference type="ChEBI" id="CHEBI:57692"/>
    </ligand>
</feature>
<dbReference type="NCBIfam" id="TIGR01812">
    <property type="entry name" value="sdhA_frdA_Gneg"/>
    <property type="match status" value="1"/>
</dbReference>
<dbReference type="Pfam" id="PF00890">
    <property type="entry name" value="FAD_binding_2"/>
    <property type="match status" value="1"/>
</dbReference>
<dbReference type="GO" id="GO:0008177">
    <property type="term" value="F:succinate dehydrogenase (quinone) activity"/>
    <property type="evidence" value="ECO:0007669"/>
    <property type="project" value="UniProtKB-EC"/>
</dbReference>
<dbReference type="Gene3D" id="1.20.58.100">
    <property type="entry name" value="Fumarate reductase/succinate dehydrogenase flavoprotein-like, C-terminal domain"/>
    <property type="match status" value="1"/>
</dbReference>
<dbReference type="FunFam" id="1.20.58.100:FF:000001">
    <property type="entry name" value="Succinate dehydrogenase flavoprotein subunit (SdhA)"/>
    <property type="match status" value="1"/>
</dbReference>
<dbReference type="Proteomes" id="UP000567186">
    <property type="component" value="Unassembled WGS sequence"/>
</dbReference>
<name>A0A7Y0RF65_9GAMM</name>
<evidence type="ECO:0000313" key="22">
    <source>
        <dbReference type="EMBL" id="NMT65144.1"/>
    </source>
</evidence>
<evidence type="ECO:0000259" key="20">
    <source>
        <dbReference type="Pfam" id="PF00890"/>
    </source>
</evidence>
<dbReference type="RefSeq" id="WP_135955657.1">
    <property type="nucleotide sequence ID" value="NZ_JABCKY010000008.1"/>
</dbReference>
<dbReference type="AlphaFoldDB" id="A0A7Y0RF65"/>
<keyword evidence="7" id="KW-1003">Cell membrane</keyword>
<keyword evidence="9" id="KW-0547">Nucleotide-binding</keyword>
<evidence type="ECO:0000256" key="12">
    <source>
        <dbReference type="ARBA" id="ARBA00023002"/>
    </source>
</evidence>
<feature type="binding site" evidence="17">
    <location>
        <begin position="16"/>
        <end position="21"/>
    </location>
    <ligand>
        <name>FAD</name>
        <dbReference type="ChEBI" id="CHEBI:57692"/>
    </ligand>
</feature>
<dbReference type="InterPro" id="IPR003953">
    <property type="entry name" value="FAD-dep_OxRdtase_2_FAD-bd"/>
</dbReference>
<keyword evidence="23" id="KW-1185">Reference proteome</keyword>
<evidence type="ECO:0000256" key="11">
    <source>
        <dbReference type="ARBA" id="ARBA00022982"/>
    </source>
</evidence>
<evidence type="ECO:0000256" key="18">
    <source>
        <dbReference type="RuleBase" id="RU362050"/>
    </source>
</evidence>
<dbReference type="InterPro" id="IPR037099">
    <property type="entry name" value="Fum_R/Succ_DH_flav-like_C_sf"/>
</dbReference>
<dbReference type="EC" id="1.3.5.1" evidence="4 18"/>
<dbReference type="SUPFAM" id="SSF46977">
    <property type="entry name" value="Succinate dehydrogenase/fumarate reductase flavoprotein C-terminal domain"/>
    <property type="match status" value="1"/>
</dbReference>
<evidence type="ECO:0000256" key="14">
    <source>
        <dbReference type="ARBA" id="ARBA00034412"/>
    </source>
</evidence>
<dbReference type="GO" id="GO:0009061">
    <property type="term" value="P:anaerobic respiration"/>
    <property type="evidence" value="ECO:0007669"/>
    <property type="project" value="InterPro"/>
</dbReference>
<comment type="subcellular location">
    <subcellularLocation>
        <location evidence="2">Cell inner membrane</location>
        <topology evidence="2">Peripheral membrane protein</topology>
        <orientation evidence="2">Cytoplasmic side</orientation>
    </subcellularLocation>
</comment>
<dbReference type="GO" id="GO:0050660">
    <property type="term" value="F:flavin adenine dinucleotide binding"/>
    <property type="evidence" value="ECO:0007669"/>
    <property type="project" value="InterPro"/>
</dbReference>
<feature type="region of interest" description="Disordered" evidence="19">
    <location>
        <begin position="578"/>
        <end position="598"/>
    </location>
</feature>
<comment type="catalytic activity">
    <reaction evidence="14">
        <text>a menaquinone + succinate = a menaquinol + fumarate</text>
        <dbReference type="Rhea" id="RHEA:27834"/>
        <dbReference type="Rhea" id="RHEA-COMP:9537"/>
        <dbReference type="Rhea" id="RHEA-COMP:9539"/>
        <dbReference type="ChEBI" id="CHEBI:16374"/>
        <dbReference type="ChEBI" id="CHEBI:18151"/>
        <dbReference type="ChEBI" id="CHEBI:29806"/>
        <dbReference type="ChEBI" id="CHEBI:30031"/>
        <dbReference type="EC" id="1.3.5.1"/>
    </reaction>
</comment>
<sequence length="598" mass="65610">MSEAFETVHADVIVIGAGGAGLRSAIAAAQANPAAKVALISKVYPMRSHTVCAEGGAAGVVQAHDSLENHFNDTVSGGDWLCDQDVVDYFTHHATEEMVQLEHWGCPWSRKEDGSAAVRRFGGMKIERTWYAADKTGFHILHTLFQTSLQYPNIHRFDEFFCTDLIVDDGRCQGVIAIEIKTGDIKVFLGKAIVLATGGAGRVFRFNTNGAIVTGDGMSMAYRAGAVLRDMEFVQYHPTGLPGSGVLITEGCRGEGGILLNRHGYRYLQDYGLGPETPIGKPENKYMELGPRDKLSQAFWHEQRKGNTVPTPLGDAVMLDLTHLGEAKLLQRLPMICSLARHYVGIDPAKEPIPVRPAVHYTMGGIRTDIHTQTEIAGLYAAGECSSIGLHGANRLGSNSLAELLVFGKVAGEQAADHASRQPPCNNDTLLSFAKDKVAELTALREQKGTEKASRLRHEMAAAMEKAFGIYRLGDEMQTGLDTINELRARYKQVNVEDQSRVFNTEFLTTLELGSCLELAQVMATSALQRKESRGAHQRLDDYKTRDDEKYLRHTLMRYSPDGKPILDYEAVNITRSQPKERAYGAAGEQQNKQEGGS</sequence>
<feature type="active site" description="Proton acceptor" evidence="16">
    <location>
        <position position="292"/>
    </location>
</feature>
<evidence type="ECO:0000259" key="21">
    <source>
        <dbReference type="Pfam" id="PF02910"/>
    </source>
</evidence>
<dbReference type="GO" id="GO:0009055">
    <property type="term" value="F:electron transfer activity"/>
    <property type="evidence" value="ECO:0007669"/>
    <property type="project" value="TreeGrafter"/>
</dbReference>
<feature type="binding site" evidence="17">
    <location>
        <position position="249"/>
    </location>
    <ligand>
        <name>substrate</name>
    </ligand>
</feature>
<keyword evidence="12 18" id="KW-0560">Oxidoreductase</keyword>
<dbReference type="FunFam" id="3.90.700.10:FF:000003">
    <property type="entry name" value="Fumarate reductase flavoprotein subunit"/>
    <property type="match status" value="1"/>
</dbReference>
<keyword evidence="6 18" id="KW-0813">Transport</keyword>
<dbReference type="PRINTS" id="PR00411">
    <property type="entry name" value="PNDRDTASEI"/>
</dbReference>
<comment type="caution">
    <text evidence="22">The sequence shown here is derived from an EMBL/GenBank/DDBJ whole genome shotgun (WGS) entry which is preliminary data.</text>
</comment>
<dbReference type="PANTHER" id="PTHR11632">
    <property type="entry name" value="SUCCINATE DEHYDROGENASE 2 FLAVOPROTEIN SUBUNIT"/>
    <property type="match status" value="1"/>
</dbReference>
<keyword evidence="13" id="KW-0472">Membrane</keyword>
<accession>A0A7Y0RF65</accession>
<dbReference type="InterPro" id="IPR027477">
    <property type="entry name" value="Succ_DH/fumarate_Rdtase_cat_sf"/>
</dbReference>
<dbReference type="InterPro" id="IPR030664">
    <property type="entry name" value="SdhA/FrdA/AprA"/>
</dbReference>
<evidence type="ECO:0000256" key="1">
    <source>
        <dbReference type="ARBA" id="ARBA00001974"/>
    </source>
</evidence>
<dbReference type="GO" id="GO:0022900">
    <property type="term" value="P:electron transport chain"/>
    <property type="evidence" value="ECO:0007669"/>
    <property type="project" value="UniProtKB-UniRule"/>
</dbReference>
<dbReference type="Gene3D" id="3.50.50.60">
    <property type="entry name" value="FAD/NAD(P)-binding domain"/>
    <property type="match status" value="1"/>
</dbReference>
<evidence type="ECO:0000256" key="7">
    <source>
        <dbReference type="ARBA" id="ARBA00022475"/>
    </source>
</evidence>
<evidence type="ECO:0000256" key="4">
    <source>
        <dbReference type="ARBA" id="ARBA00012792"/>
    </source>
</evidence>
<proteinExistence type="inferred from homology"/>
<comment type="similarity">
    <text evidence="3 18">Belongs to the FAD-dependent oxidoreductase 2 family. FRD/SDH subfamily.</text>
</comment>
<dbReference type="Gene3D" id="4.10.80.40">
    <property type="entry name" value="succinate dehydrogenase protein domain"/>
    <property type="match status" value="1"/>
</dbReference>
<evidence type="ECO:0000256" key="10">
    <source>
        <dbReference type="ARBA" id="ARBA00022827"/>
    </source>
</evidence>
<feature type="binding site" evidence="17">
    <location>
        <begin position="400"/>
        <end position="401"/>
    </location>
    <ligand>
        <name>FAD</name>
        <dbReference type="ChEBI" id="CHEBI:57692"/>
    </ligand>
</feature>
<evidence type="ECO:0000256" key="3">
    <source>
        <dbReference type="ARBA" id="ARBA00008040"/>
    </source>
</evidence>
<evidence type="ECO:0000256" key="17">
    <source>
        <dbReference type="PIRSR" id="PIRSR630664-51"/>
    </source>
</evidence>
<keyword evidence="8 17" id="KW-0285">Flavoprotein</keyword>
<feature type="binding site" evidence="17">
    <location>
        <position position="360"/>
    </location>
    <ligand>
        <name>substrate</name>
    </ligand>
</feature>
<feature type="binding site" evidence="17">
    <location>
        <position position="395"/>
    </location>
    <ligand>
        <name>substrate</name>
    </ligand>
</feature>
<dbReference type="InterPro" id="IPR015939">
    <property type="entry name" value="Fum_Rdtase/Succ_DH_flav-like_C"/>
</dbReference>
<evidence type="ECO:0000256" key="15">
    <source>
        <dbReference type="ARBA" id="ARBA00049220"/>
    </source>
</evidence>
<dbReference type="PANTHER" id="PTHR11632:SF82">
    <property type="entry name" value="FUMARATE REDUCTASE FLAVOPROTEIN SUBUNIT"/>
    <property type="match status" value="1"/>
</dbReference>
<organism evidence="22 23">
    <name type="scientific">Marinobacter orientalis</name>
    <dbReference type="NCBI Taxonomy" id="1928859"/>
    <lineage>
        <taxon>Bacteria</taxon>
        <taxon>Pseudomonadati</taxon>
        <taxon>Pseudomonadota</taxon>
        <taxon>Gammaproteobacteria</taxon>
        <taxon>Pseudomonadales</taxon>
        <taxon>Marinobacteraceae</taxon>
        <taxon>Marinobacter</taxon>
    </lineage>
</organism>
<keyword evidence="11 18" id="KW-0249">Electron transport</keyword>
<dbReference type="NCBIfam" id="NF006686">
    <property type="entry name" value="PRK09231.1"/>
    <property type="match status" value="1"/>
</dbReference>
<evidence type="ECO:0000256" key="16">
    <source>
        <dbReference type="PIRSR" id="PIRSR000171-1"/>
    </source>
</evidence>
<evidence type="ECO:0000256" key="6">
    <source>
        <dbReference type="ARBA" id="ARBA00022448"/>
    </source>
</evidence>
<comment type="cofactor">
    <cofactor evidence="1 17 18">
        <name>FAD</name>
        <dbReference type="ChEBI" id="CHEBI:57692"/>
    </cofactor>
</comment>
<dbReference type="OrthoDB" id="9806724at2"/>
<feature type="binding site" evidence="17">
    <location>
        <position position="216"/>
    </location>
    <ligand>
        <name>FAD</name>
        <dbReference type="ChEBI" id="CHEBI:57692"/>
    </ligand>
</feature>
<gene>
    <name evidence="22" type="primary">frdA</name>
    <name evidence="22" type="ORF">HIU99_16295</name>
</gene>
<dbReference type="PRINTS" id="PR00368">
    <property type="entry name" value="FADPNR"/>
</dbReference>
<keyword evidence="10 17" id="KW-0274">FAD</keyword>
<comment type="catalytic activity">
    <reaction evidence="15 18">
        <text>a quinone + succinate = fumarate + a quinol</text>
        <dbReference type="Rhea" id="RHEA:40523"/>
        <dbReference type="ChEBI" id="CHEBI:24646"/>
        <dbReference type="ChEBI" id="CHEBI:29806"/>
        <dbReference type="ChEBI" id="CHEBI:30031"/>
        <dbReference type="ChEBI" id="CHEBI:132124"/>
        <dbReference type="EC" id="1.3.5.1"/>
    </reaction>
</comment>
<feature type="domain" description="Fumarate reductase/succinate dehydrogenase flavoprotein-like C-terminal" evidence="21">
    <location>
        <begin position="457"/>
        <end position="584"/>
    </location>
</feature>
<evidence type="ECO:0000313" key="23">
    <source>
        <dbReference type="Proteomes" id="UP000567186"/>
    </source>
</evidence>
<feature type="compositionally biased region" description="Polar residues" evidence="19">
    <location>
        <begin position="589"/>
        <end position="598"/>
    </location>
</feature>
<reference evidence="22 23" key="1">
    <citation type="submission" date="2020-04" db="EMBL/GenBank/DDBJ databases">
        <title>Marinobacter oceani sp. nov., isolated from marine solar saltern.</title>
        <authorList>
            <person name="Chen X.-Y."/>
        </authorList>
    </citation>
    <scope>NUCLEOTIDE SEQUENCE [LARGE SCALE GENOMIC DNA]</scope>
    <source>
        <strain evidence="22 23">W62</strain>
    </source>
</reference>